<dbReference type="SUPFAM" id="SSF56601">
    <property type="entry name" value="beta-lactamase/transpeptidase-like"/>
    <property type="match status" value="1"/>
</dbReference>
<dbReference type="RefSeq" id="WP_170216336.1">
    <property type="nucleotide sequence ID" value="NZ_AP019700.1"/>
</dbReference>
<dbReference type="InterPro" id="IPR012338">
    <property type="entry name" value="Beta-lactam/transpept-like"/>
</dbReference>
<organism evidence="2 3">
    <name type="scientific">Stella humosa</name>
    <dbReference type="NCBI Taxonomy" id="94"/>
    <lineage>
        <taxon>Bacteria</taxon>
        <taxon>Pseudomonadati</taxon>
        <taxon>Pseudomonadota</taxon>
        <taxon>Alphaproteobacteria</taxon>
        <taxon>Rhodospirillales</taxon>
        <taxon>Stellaceae</taxon>
        <taxon>Stella</taxon>
    </lineage>
</organism>
<name>A0A3N1MFB9_9PROT</name>
<reference evidence="2 3" key="1">
    <citation type="submission" date="2018-11" db="EMBL/GenBank/DDBJ databases">
        <title>Genomic Encyclopedia of Type Strains, Phase IV (KMG-IV): sequencing the most valuable type-strain genomes for metagenomic binning, comparative biology and taxonomic classification.</title>
        <authorList>
            <person name="Goeker M."/>
        </authorList>
    </citation>
    <scope>NUCLEOTIDE SEQUENCE [LARGE SCALE GENOMIC DNA]</scope>
    <source>
        <strain evidence="2 3">DSM 5900</strain>
    </source>
</reference>
<evidence type="ECO:0000313" key="3">
    <source>
        <dbReference type="Proteomes" id="UP000278222"/>
    </source>
</evidence>
<evidence type="ECO:0000259" key="1">
    <source>
        <dbReference type="Pfam" id="PF00144"/>
    </source>
</evidence>
<dbReference type="InterPro" id="IPR050491">
    <property type="entry name" value="AmpC-like"/>
</dbReference>
<accession>A0A3N1MFB9</accession>
<gene>
    <name evidence="2" type="ORF">EDC65_1012</name>
</gene>
<protein>
    <submittedName>
        <fullName evidence="2">CubicO group peptidase (Beta-lactamase class C family)</fullName>
    </submittedName>
</protein>
<feature type="domain" description="Beta-lactamase-related" evidence="1">
    <location>
        <begin position="21"/>
        <end position="325"/>
    </location>
</feature>
<dbReference type="Pfam" id="PF00144">
    <property type="entry name" value="Beta-lactamase"/>
    <property type="match status" value="1"/>
</dbReference>
<sequence>MSAPPIDQVAIDQAALDRLVAIAADEPGIAAAAIVGGRVAWRHCAGLASLSQGTPIDAYTRFHLVSLSKPFTAATMVAAAAAGRLSLDDDIRRHLPEMPAPDHGRPVTVRHLLSMTSGLDDVLEIDRLRGIWHPAPGRAADLLALALARGRTSAPPGRRYMYGNVNFVLADEILRRLGHDSADAARCAAVYDPLGLSRTVDRHHDGIPLPGLAEPYVLDGGRWRRATDILGICGDPVTSTLNDLCCWATALLAGAVPALDEMARPTTLASGQPLRYGLGLFLRAWRGHRVIGHFGTQPGYKAGMALLPEQGIGIVFLSNREDRTPGQMVPAMLDILLPTAPSAMPLPQGRDGEYACPDSGEWVRVAGGVLDTVGSSYRIAATGDGFRGVEDLGAMIHADGRFQADGTLDLDLGGEPMVLAPVVPGAFDPGDYAGAYDGVDIASRHVVHVAGGGLEISYGTGGDRGRRFVMRPLGRDLFLVEPAAPGIAHRHTFRFRRDADGRVTGAVATLERLKRIALRRAG</sequence>
<dbReference type="AlphaFoldDB" id="A0A3N1MFB9"/>
<dbReference type="PANTHER" id="PTHR46825">
    <property type="entry name" value="D-ALANYL-D-ALANINE-CARBOXYPEPTIDASE/ENDOPEPTIDASE AMPH"/>
    <property type="match status" value="1"/>
</dbReference>
<dbReference type="Proteomes" id="UP000278222">
    <property type="component" value="Unassembled WGS sequence"/>
</dbReference>
<dbReference type="Gene3D" id="3.40.710.10">
    <property type="entry name" value="DD-peptidase/beta-lactamase superfamily"/>
    <property type="match status" value="1"/>
</dbReference>
<keyword evidence="3" id="KW-1185">Reference proteome</keyword>
<dbReference type="EMBL" id="RJKX01000011">
    <property type="protein sequence ID" value="ROQ01825.1"/>
    <property type="molecule type" value="Genomic_DNA"/>
</dbReference>
<dbReference type="InterPro" id="IPR001466">
    <property type="entry name" value="Beta-lactam-related"/>
</dbReference>
<evidence type="ECO:0000313" key="2">
    <source>
        <dbReference type="EMBL" id="ROQ01825.1"/>
    </source>
</evidence>
<comment type="caution">
    <text evidence="2">The sequence shown here is derived from an EMBL/GenBank/DDBJ whole genome shotgun (WGS) entry which is preliminary data.</text>
</comment>
<proteinExistence type="predicted"/>
<dbReference type="PANTHER" id="PTHR46825:SF9">
    <property type="entry name" value="BETA-LACTAMASE-RELATED DOMAIN-CONTAINING PROTEIN"/>
    <property type="match status" value="1"/>
</dbReference>